<keyword evidence="2" id="KW-1185">Reference proteome</keyword>
<evidence type="ECO:0000313" key="2">
    <source>
        <dbReference type="Proteomes" id="UP000265520"/>
    </source>
</evidence>
<accession>A0A392SMA8</accession>
<dbReference type="EMBL" id="LXQA010399510">
    <property type="protein sequence ID" value="MCI49324.1"/>
    <property type="molecule type" value="Genomic_DNA"/>
</dbReference>
<feature type="non-terminal residue" evidence="1">
    <location>
        <position position="55"/>
    </location>
</feature>
<dbReference type="AlphaFoldDB" id="A0A392SMA8"/>
<comment type="caution">
    <text evidence="1">The sequence shown here is derived from an EMBL/GenBank/DDBJ whole genome shotgun (WGS) entry which is preliminary data.</text>
</comment>
<sequence length="55" mass="6362">MAANDATLEQTPEYFENPVTEKIIYIDNEDLTLPNMDGWSLKTRYLESRGYAGLY</sequence>
<proteinExistence type="predicted"/>
<reference evidence="1 2" key="1">
    <citation type="journal article" date="2018" name="Front. Plant Sci.">
        <title>Red Clover (Trifolium pratense) and Zigzag Clover (T. medium) - A Picture of Genomic Similarities and Differences.</title>
        <authorList>
            <person name="Dluhosova J."/>
            <person name="Istvanek J."/>
            <person name="Nedelnik J."/>
            <person name="Repkova J."/>
        </authorList>
    </citation>
    <scope>NUCLEOTIDE SEQUENCE [LARGE SCALE GENOMIC DNA]</scope>
    <source>
        <strain evidence="2">cv. 10/8</strain>
        <tissue evidence="1">Leaf</tissue>
    </source>
</reference>
<name>A0A392SMA8_9FABA</name>
<organism evidence="1 2">
    <name type="scientific">Trifolium medium</name>
    <dbReference type="NCBI Taxonomy" id="97028"/>
    <lineage>
        <taxon>Eukaryota</taxon>
        <taxon>Viridiplantae</taxon>
        <taxon>Streptophyta</taxon>
        <taxon>Embryophyta</taxon>
        <taxon>Tracheophyta</taxon>
        <taxon>Spermatophyta</taxon>
        <taxon>Magnoliopsida</taxon>
        <taxon>eudicotyledons</taxon>
        <taxon>Gunneridae</taxon>
        <taxon>Pentapetalae</taxon>
        <taxon>rosids</taxon>
        <taxon>fabids</taxon>
        <taxon>Fabales</taxon>
        <taxon>Fabaceae</taxon>
        <taxon>Papilionoideae</taxon>
        <taxon>50 kb inversion clade</taxon>
        <taxon>NPAAA clade</taxon>
        <taxon>Hologalegina</taxon>
        <taxon>IRL clade</taxon>
        <taxon>Trifolieae</taxon>
        <taxon>Trifolium</taxon>
    </lineage>
</organism>
<evidence type="ECO:0000313" key="1">
    <source>
        <dbReference type="EMBL" id="MCI49324.1"/>
    </source>
</evidence>
<dbReference type="Proteomes" id="UP000265520">
    <property type="component" value="Unassembled WGS sequence"/>
</dbReference>
<protein>
    <submittedName>
        <fullName evidence="1">Uncharacterized protein</fullName>
    </submittedName>
</protein>